<dbReference type="AlphaFoldDB" id="A0AAE0T940"/>
<keyword evidence="3 6" id="KW-1133">Transmembrane helix</keyword>
<sequence length="583" mass="63554">MLKEASDDSIYRALSSTIIYRLNVAAVKMPDNNSSNSSDTGASILSASPFNSGNKLGRGFFPDADFTTGSARNGVFYSCNHQISHTNICSQNSQIPGDINQSSDRGNPANSNAHVFGGTKGTTVRNKPTSLIMILKAANIINTATDFIAQGSIILTTVGELVSPHNLTSISNAINSENDTQLTTNINSNSFPYSDYVTAYEDLDSSSDDQSNFSITTSALGPTLVINKELLTPLANGSIGTNVTTQLSQASVIRASVILSQNATSSPHITTVNDSSSSLPIHDVAGGSTAIVLPTHDGGGNSSSPIYIPDRSLKSPTEKFQRCLTFAPSLKLSCLHQEIFPFERLCGKDQAFSDYVDELTNSSSYVNETIEIPTTVFSKLSETIERMMANVGTTGFFYTLPKLEVFMSSQSPQSITSFQYEGSIPNTIVNILSFEDNSPIARIGVVENMLRRPLEWHVYHMHGLLTMCIQMHSLLLIRSLNSERVAVHRNLCIAIGLAQIAFLAGIKATHHQLVCRVVALILHYSYTAVFIWMLVEGLHLYTKVVQVFGTEKSRIAYYLSFGWGNLRFGSFCVSKHVYSYSLY</sequence>
<evidence type="ECO:0000256" key="6">
    <source>
        <dbReference type="SAM" id="Phobius"/>
    </source>
</evidence>
<evidence type="ECO:0000256" key="3">
    <source>
        <dbReference type="ARBA" id="ARBA00022989"/>
    </source>
</evidence>
<keyword evidence="4 6" id="KW-0472">Membrane</keyword>
<keyword evidence="9" id="KW-1185">Reference proteome</keyword>
<dbReference type="GO" id="GO:0004930">
    <property type="term" value="F:G protein-coupled receptor activity"/>
    <property type="evidence" value="ECO:0007669"/>
    <property type="project" value="InterPro"/>
</dbReference>
<dbReference type="Gene3D" id="1.20.1070.10">
    <property type="entry name" value="Rhodopsin 7-helix transmembrane proteins"/>
    <property type="match status" value="1"/>
</dbReference>
<feature type="transmembrane region" description="Helical" evidence="6">
    <location>
        <begin position="513"/>
        <end position="535"/>
    </location>
</feature>
<keyword evidence="2 6" id="KW-0812">Transmembrane</keyword>
<organism evidence="8 9">
    <name type="scientific">Potamilus streckersoni</name>
    <dbReference type="NCBI Taxonomy" id="2493646"/>
    <lineage>
        <taxon>Eukaryota</taxon>
        <taxon>Metazoa</taxon>
        <taxon>Spiralia</taxon>
        <taxon>Lophotrochozoa</taxon>
        <taxon>Mollusca</taxon>
        <taxon>Bivalvia</taxon>
        <taxon>Autobranchia</taxon>
        <taxon>Heteroconchia</taxon>
        <taxon>Palaeoheterodonta</taxon>
        <taxon>Unionida</taxon>
        <taxon>Unionoidea</taxon>
        <taxon>Unionidae</taxon>
        <taxon>Ambleminae</taxon>
        <taxon>Lampsilini</taxon>
        <taxon>Potamilus</taxon>
    </lineage>
</organism>
<reference evidence="8" key="3">
    <citation type="submission" date="2023-05" db="EMBL/GenBank/DDBJ databases">
        <authorList>
            <person name="Smith C.H."/>
        </authorList>
    </citation>
    <scope>NUCLEOTIDE SEQUENCE</scope>
    <source>
        <strain evidence="8">CHS0354</strain>
        <tissue evidence="8">Mantle</tissue>
    </source>
</reference>
<protein>
    <recommendedName>
        <fullName evidence="7">G-protein coupled receptors family 2 profile 2 domain-containing protein</fullName>
    </recommendedName>
</protein>
<gene>
    <name evidence="8" type="ORF">CHS0354_006455</name>
</gene>
<dbReference type="Pfam" id="PF00002">
    <property type="entry name" value="7tm_2"/>
    <property type="match status" value="1"/>
</dbReference>
<reference evidence="8" key="1">
    <citation type="journal article" date="2021" name="Genome Biol. Evol.">
        <title>A High-Quality Reference Genome for a Parasitic Bivalve with Doubly Uniparental Inheritance (Bivalvia: Unionida).</title>
        <authorList>
            <person name="Smith C.H."/>
        </authorList>
    </citation>
    <scope>NUCLEOTIDE SEQUENCE</scope>
    <source>
        <strain evidence="8">CHS0354</strain>
    </source>
</reference>
<comment type="caution">
    <text evidence="8">The sequence shown here is derived from an EMBL/GenBank/DDBJ whole genome shotgun (WGS) entry which is preliminary data.</text>
</comment>
<evidence type="ECO:0000256" key="1">
    <source>
        <dbReference type="ARBA" id="ARBA00004141"/>
    </source>
</evidence>
<dbReference type="GO" id="GO:0007166">
    <property type="term" value="P:cell surface receptor signaling pathway"/>
    <property type="evidence" value="ECO:0007669"/>
    <property type="project" value="InterPro"/>
</dbReference>
<evidence type="ECO:0000259" key="7">
    <source>
        <dbReference type="PROSITE" id="PS50261"/>
    </source>
</evidence>
<feature type="domain" description="G-protein coupled receptors family 2 profile 2" evidence="7">
    <location>
        <begin position="452"/>
        <end position="564"/>
    </location>
</feature>
<feature type="compositionally biased region" description="Polar residues" evidence="5">
    <location>
        <begin position="98"/>
        <end position="113"/>
    </location>
</feature>
<proteinExistence type="predicted"/>
<reference evidence="8" key="2">
    <citation type="journal article" date="2021" name="Genome Biol. Evol.">
        <title>Developing a high-quality reference genome for a parasitic bivalve with doubly uniparental inheritance (Bivalvia: Unionida).</title>
        <authorList>
            <person name="Smith C.H."/>
        </authorList>
    </citation>
    <scope>NUCLEOTIDE SEQUENCE</scope>
    <source>
        <strain evidence="8">CHS0354</strain>
        <tissue evidence="8">Mantle</tissue>
    </source>
</reference>
<dbReference type="EMBL" id="JAEAOA010000444">
    <property type="protein sequence ID" value="KAK3606097.1"/>
    <property type="molecule type" value="Genomic_DNA"/>
</dbReference>
<name>A0AAE0T940_9BIVA</name>
<feature type="transmembrane region" description="Helical" evidence="6">
    <location>
        <begin position="486"/>
        <end position="506"/>
    </location>
</feature>
<dbReference type="InterPro" id="IPR017981">
    <property type="entry name" value="GPCR_2-like_7TM"/>
</dbReference>
<dbReference type="InterPro" id="IPR000832">
    <property type="entry name" value="GPCR_2_secretin-like"/>
</dbReference>
<evidence type="ECO:0000313" key="9">
    <source>
        <dbReference type="Proteomes" id="UP001195483"/>
    </source>
</evidence>
<dbReference type="PANTHER" id="PTHR12011:SF347">
    <property type="entry name" value="FI21270P1-RELATED"/>
    <property type="match status" value="1"/>
</dbReference>
<evidence type="ECO:0000256" key="4">
    <source>
        <dbReference type="ARBA" id="ARBA00023136"/>
    </source>
</evidence>
<dbReference type="GO" id="GO:0005886">
    <property type="term" value="C:plasma membrane"/>
    <property type="evidence" value="ECO:0007669"/>
    <property type="project" value="TreeGrafter"/>
</dbReference>
<evidence type="ECO:0000256" key="2">
    <source>
        <dbReference type="ARBA" id="ARBA00022692"/>
    </source>
</evidence>
<evidence type="ECO:0000313" key="8">
    <source>
        <dbReference type="EMBL" id="KAK3606097.1"/>
    </source>
</evidence>
<dbReference type="PROSITE" id="PS50261">
    <property type="entry name" value="G_PROTEIN_RECEP_F2_4"/>
    <property type="match status" value="1"/>
</dbReference>
<accession>A0AAE0T940</accession>
<dbReference type="PANTHER" id="PTHR12011">
    <property type="entry name" value="ADHESION G-PROTEIN COUPLED RECEPTOR"/>
    <property type="match status" value="1"/>
</dbReference>
<evidence type="ECO:0000256" key="5">
    <source>
        <dbReference type="SAM" id="MobiDB-lite"/>
    </source>
</evidence>
<feature type="region of interest" description="Disordered" evidence="5">
    <location>
        <begin position="98"/>
        <end position="121"/>
    </location>
</feature>
<comment type="subcellular location">
    <subcellularLocation>
        <location evidence="1">Membrane</location>
        <topology evidence="1">Multi-pass membrane protein</topology>
    </subcellularLocation>
</comment>
<dbReference type="Proteomes" id="UP001195483">
    <property type="component" value="Unassembled WGS sequence"/>
</dbReference>